<dbReference type="RefSeq" id="WP_146682092.1">
    <property type="nucleotide sequence ID" value="NZ_CP019646.1"/>
</dbReference>
<evidence type="ECO:0000256" key="3">
    <source>
        <dbReference type="ARBA" id="ARBA00023163"/>
    </source>
</evidence>
<evidence type="ECO:0000256" key="4">
    <source>
        <dbReference type="PROSITE-ProRule" id="PRU00169"/>
    </source>
</evidence>
<dbReference type="PANTHER" id="PTHR43214:SF41">
    <property type="entry name" value="NITRATE_NITRITE RESPONSE REGULATOR PROTEIN NARP"/>
    <property type="match status" value="1"/>
</dbReference>
<reference evidence="7" key="1">
    <citation type="submission" date="2017-02" db="EMBL/GenBank/DDBJ databases">
        <title>Comparative genomics and description of representatives of a novel lineage of planctomycetes thriving in anoxic sediments.</title>
        <authorList>
            <person name="Spring S."/>
            <person name="Bunk B."/>
            <person name="Sproer C."/>
        </authorList>
    </citation>
    <scope>NUCLEOTIDE SEQUENCE [LARGE SCALE GENOMIC DNA]</scope>
    <source>
        <strain evidence="7">SM-Chi-D1</strain>
    </source>
</reference>
<keyword evidence="1" id="KW-0805">Transcription regulation</keyword>
<dbReference type="STRING" id="1851148.SMSP2_00118"/>
<evidence type="ECO:0000259" key="5">
    <source>
        <dbReference type="PROSITE" id="PS50110"/>
    </source>
</evidence>
<dbReference type="KEGG" id="pbas:SMSP2_00118"/>
<sequence>MAIRVLLVDDSDIIREGISELISEEPDIEVVGEANDGIYALDAVREKRPDIVLMDISMPLMNGIEAAARIKAEIPDLKILALSVHHKCEYIQGMKSAGASAYILKENARSDLIPAIKKLTEN</sequence>
<evidence type="ECO:0000313" key="7">
    <source>
        <dbReference type="Proteomes" id="UP000188181"/>
    </source>
</evidence>
<dbReference type="EMBL" id="CP019646">
    <property type="protein sequence ID" value="AQQ69784.1"/>
    <property type="molecule type" value="Genomic_DNA"/>
</dbReference>
<dbReference type="Proteomes" id="UP000188181">
    <property type="component" value="Chromosome"/>
</dbReference>
<dbReference type="GO" id="GO:0000160">
    <property type="term" value="P:phosphorelay signal transduction system"/>
    <property type="evidence" value="ECO:0007669"/>
    <property type="project" value="InterPro"/>
</dbReference>
<dbReference type="OrthoDB" id="9796655at2"/>
<dbReference type="Gene3D" id="3.40.50.2300">
    <property type="match status" value="1"/>
</dbReference>
<dbReference type="InterPro" id="IPR011006">
    <property type="entry name" value="CheY-like_superfamily"/>
</dbReference>
<dbReference type="AlphaFoldDB" id="A0A1Q2MAT7"/>
<dbReference type="PANTHER" id="PTHR43214">
    <property type="entry name" value="TWO-COMPONENT RESPONSE REGULATOR"/>
    <property type="match status" value="1"/>
</dbReference>
<keyword evidence="3" id="KW-0804">Transcription</keyword>
<feature type="modified residue" description="4-aspartylphosphate" evidence="4">
    <location>
        <position position="55"/>
    </location>
</feature>
<keyword evidence="7" id="KW-1185">Reference proteome</keyword>
<dbReference type="InterPro" id="IPR001789">
    <property type="entry name" value="Sig_transdc_resp-reg_receiver"/>
</dbReference>
<evidence type="ECO:0000256" key="1">
    <source>
        <dbReference type="ARBA" id="ARBA00023015"/>
    </source>
</evidence>
<keyword evidence="2" id="KW-0238">DNA-binding</keyword>
<protein>
    <submittedName>
        <fullName evidence="6">Response regulator protein VraR</fullName>
    </submittedName>
</protein>
<organism evidence="6 7">
    <name type="scientific">Limihaloglobus sulfuriphilus</name>
    <dbReference type="NCBI Taxonomy" id="1851148"/>
    <lineage>
        <taxon>Bacteria</taxon>
        <taxon>Pseudomonadati</taxon>
        <taxon>Planctomycetota</taxon>
        <taxon>Phycisphaerae</taxon>
        <taxon>Sedimentisphaerales</taxon>
        <taxon>Sedimentisphaeraceae</taxon>
        <taxon>Limihaloglobus</taxon>
    </lineage>
</organism>
<evidence type="ECO:0000256" key="2">
    <source>
        <dbReference type="ARBA" id="ARBA00023125"/>
    </source>
</evidence>
<dbReference type="SUPFAM" id="SSF52172">
    <property type="entry name" value="CheY-like"/>
    <property type="match status" value="1"/>
</dbReference>
<dbReference type="Pfam" id="PF00072">
    <property type="entry name" value="Response_reg"/>
    <property type="match status" value="1"/>
</dbReference>
<dbReference type="SMART" id="SM00448">
    <property type="entry name" value="REC"/>
    <property type="match status" value="1"/>
</dbReference>
<dbReference type="GO" id="GO:0003677">
    <property type="term" value="F:DNA binding"/>
    <property type="evidence" value="ECO:0007669"/>
    <property type="project" value="UniProtKB-KW"/>
</dbReference>
<dbReference type="InterPro" id="IPR058245">
    <property type="entry name" value="NreC/VraR/RcsB-like_REC"/>
</dbReference>
<evidence type="ECO:0000313" key="6">
    <source>
        <dbReference type="EMBL" id="AQQ69784.1"/>
    </source>
</evidence>
<dbReference type="CDD" id="cd17535">
    <property type="entry name" value="REC_NarL-like"/>
    <property type="match status" value="1"/>
</dbReference>
<dbReference type="PROSITE" id="PS50110">
    <property type="entry name" value="RESPONSE_REGULATORY"/>
    <property type="match status" value="1"/>
</dbReference>
<proteinExistence type="predicted"/>
<accession>A0A1Q2MAT7</accession>
<name>A0A1Q2MAT7_9BACT</name>
<feature type="domain" description="Response regulatory" evidence="5">
    <location>
        <begin position="4"/>
        <end position="120"/>
    </location>
</feature>
<keyword evidence="4" id="KW-0597">Phosphoprotein</keyword>
<dbReference type="InterPro" id="IPR039420">
    <property type="entry name" value="WalR-like"/>
</dbReference>
<gene>
    <name evidence="6" type="primary">vraR</name>
    <name evidence="6" type="ORF">SMSP2_00118</name>
</gene>